<accession>A0ABN3GH31</accession>
<reference evidence="2 3" key="1">
    <citation type="journal article" date="2019" name="Int. J. Syst. Evol. Microbiol.">
        <title>The Global Catalogue of Microorganisms (GCM) 10K type strain sequencing project: providing services to taxonomists for standard genome sequencing and annotation.</title>
        <authorList>
            <consortium name="The Broad Institute Genomics Platform"/>
            <consortium name="The Broad Institute Genome Sequencing Center for Infectious Disease"/>
            <person name="Wu L."/>
            <person name="Ma J."/>
        </authorList>
    </citation>
    <scope>NUCLEOTIDE SEQUENCE [LARGE SCALE GENOMIC DNA]</scope>
    <source>
        <strain evidence="2 3">JCM 3272</strain>
    </source>
</reference>
<sequence>MSPGLRILMLNGGQRDPERPRHPERRRPAHGQPHNGVHQRLDRFQPQVHGLAGQPCLIHDHHRAVNPVNGVNQSRYPYRIRPFGPLS</sequence>
<feature type="region of interest" description="Disordered" evidence="1">
    <location>
        <begin position="1"/>
        <end position="43"/>
    </location>
</feature>
<evidence type="ECO:0000313" key="2">
    <source>
        <dbReference type="EMBL" id="GAA2351225.1"/>
    </source>
</evidence>
<proteinExistence type="predicted"/>
<organism evidence="2 3">
    <name type="scientific">Dactylosporangium salmoneum</name>
    <dbReference type="NCBI Taxonomy" id="53361"/>
    <lineage>
        <taxon>Bacteria</taxon>
        <taxon>Bacillati</taxon>
        <taxon>Actinomycetota</taxon>
        <taxon>Actinomycetes</taxon>
        <taxon>Micromonosporales</taxon>
        <taxon>Micromonosporaceae</taxon>
        <taxon>Dactylosporangium</taxon>
    </lineage>
</organism>
<feature type="region of interest" description="Disordered" evidence="1">
    <location>
        <begin position="67"/>
        <end position="87"/>
    </location>
</feature>
<dbReference type="EMBL" id="BAAARV010000030">
    <property type="protein sequence ID" value="GAA2351225.1"/>
    <property type="molecule type" value="Genomic_DNA"/>
</dbReference>
<dbReference type="Proteomes" id="UP001501444">
    <property type="component" value="Unassembled WGS sequence"/>
</dbReference>
<evidence type="ECO:0000256" key="1">
    <source>
        <dbReference type="SAM" id="MobiDB-lite"/>
    </source>
</evidence>
<protein>
    <submittedName>
        <fullName evidence="2">Uncharacterized protein</fullName>
    </submittedName>
</protein>
<comment type="caution">
    <text evidence="2">The sequence shown here is derived from an EMBL/GenBank/DDBJ whole genome shotgun (WGS) entry which is preliminary data.</text>
</comment>
<gene>
    <name evidence="2" type="ORF">GCM10010170_041210</name>
</gene>
<keyword evidence="3" id="KW-1185">Reference proteome</keyword>
<name>A0ABN3GH31_9ACTN</name>
<evidence type="ECO:0000313" key="3">
    <source>
        <dbReference type="Proteomes" id="UP001501444"/>
    </source>
</evidence>